<dbReference type="Bgee" id="ENSACLG00000002783">
    <property type="expression patterns" value="Expressed in anal fin and 2 other cell types or tissues"/>
</dbReference>
<dbReference type="Pfam" id="PF00048">
    <property type="entry name" value="IL8"/>
    <property type="match status" value="1"/>
</dbReference>
<dbReference type="InterPro" id="IPR036048">
    <property type="entry name" value="Interleukin_8-like_sf"/>
</dbReference>
<evidence type="ECO:0000313" key="4">
    <source>
        <dbReference type="Ensembl" id="ENSACLP00000004105.2"/>
    </source>
</evidence>
<name>A0A3P8NH42_ASTCA</name>
<evidence type="ECO:0000313" key="5">
    <source>
        <dbReference type="Proteomes" id="UP000265100"/>
    </source>
</evidence>
<dbReference type="PANTHER" id="PTHR12015">
    <property type="entry name" value="SMALL INDUCIBLE CYTOKINE A"/>
    <property type="match status" value="1"/>
</dbReference>
<keyword evidence="2" id="KW-0732">Signal</keyword>
<evidence type="ECO:0000256" key="2">
    <source>
        <dbReference type="SAM" id="SignalP"/>
    </source>
</evidence>
<feature type="chain" id="PRO_5044292517" description="Chemokine interleukin-8-like domain-containing protein" evidence="2">
    <location>
        <begin position="22"/>
        <end position="95"/>
    </location>
</feature>
<evidence type="ECO:0000259" key="3">
    <source>
        <dbReference type="Pfam" id="PF00048"/>
    </source>
</evidence>
<dbReference type="InterPro" id="IPR039809">
    <property type="entry name" value="Chemokine_b/g/d"/>
</dbReference>
<dbReference type="OMA" id="PPEGNQW"/>
<dbReference type="InterPro" id="IPR001811">
    <property type="entry name" value="Chemokine_IL8-like_dom"/>
</dbReference>
<dbReference type="CDD" id="cd00169">
    <property type="entry name" value="Chemokine"/>
    <property type="match status" value="1"/>
</dbReference>
<feature type="signal peptide" evidence="2">
    <location>
        <begin position="1"/>
        <end position="21"/>
    </location>
</feature>
<sequence>MASRVAALLLLGVLCFSFASGEIAMDCCLQAIDKRLPSKNIVDYIIQEAGKGCQISATVFITNSGRTLCVIHPSQKPWMNKLWEGWMETTRSHSL</sequence>
<protein>
    <recommendedName>
        <fullName evidence="3">Chemokine interleukin-8-like domain-containing protein</fullName>
    </recommendedName>
</protein>
<reference evidence="4" key="1">
    <citation type="submission" date="2018-05" db="EMBL/GenBank/DDBJ databases">
        <authorList>
            <person name="Datahose"/>
        </authorList>
    </citation>
    <scope>NUCLEOTIDE SEQUENCE</scope>
</reference>
<dbReference type="GeneTree" id="ENSGT00990000203821"/>
<dbReference type="Gene3D" id="2.40.50.40">
    <property type="match status" value="1"/>
</dbReference>
<reference evidence="4" key="3">
    <citation type="submission" date="2025-09" db="UniProtKB">
        <authorList>
            <consortium name="Ensembl"/>
        </authorList>
    </citation>
    <scope>IDENTIFICATION</scope>
</reference>
<dbReference type="STRING" id="8154.ENSACLP00000004105"/>
<dbReference type="Ensembl" id="ENSACLT00000004191.2">
    <property type="protein sequence ID" value="ENSACLP00000004105.2"/>
    <property type="gene ID" value="ENSACLG00000002783.2"/>
</dbReference>
<dbReference type="GO" id="GO:0008009">
    <property type="term" value="F:chemokine activity"/>
    <property type="evidence" value="ECO:0007669"/>
    <property type="project" value="InterPro"/>
</dbReference>
<evidence type="ECO:0000256" key="1">
    <source>
        <dbReference type="ARBA" id="ARBA00022514"/>
    </source>
</evidence>
<dbReference type="Proteomes" id="UP000265100">
    <property type="component" value="Chromosome 12"/>
</dbReference>
<dbReference type="GO" id="GO:0006955">
    <property type="term" value="P:immune response"/>
    <property type="evidence" value="ECO:0007669"/>
    <property type="project" value="InterPro"/>
</dbReference>
<dbReference type="GO" id="GO:0005615">
    <property type="term" value="C:extracellular space"/>
    <property type="evidence" value="ECO:0007669"/>
    <property type="project" value="UniProtKB-KW"/>
</dbReference>
<reference evidence="4" key="2">
    <citation type="submission" date="2025-08" db="UniProtKB">
        <authorList>
            <consortium name="Ensembl"/>
        </authorList>
    </citation>
    <scope>IDENTIFICATION</scope>
</reference>
<dbReference type="AlphaFoldDB" id="A0A3P8NH42"/>
<feature type="domain" description="Chemokine interleukin-8-like" evidence="3">
    <location>
        <begin position="26"/>
        <end position="82"/>
    </location>
</feature>
<accession>A0A3P8NH42</accession>
<keyword evidence="5" id="KW-1185">Reference proteome</keyword>
<keyword evidence="1" id="KW-0202">Cytokine</keyword>
<proteinExistence type="predicted"/>
<dbReference type="SUPFAM" id="SSF54117">
    <property type="entry name" value="Interleukin 8-like chemokines"/>
    <property type="match status" value="1"/>
</dbReference>
<dbReference type="OrthoDB" id="9909116at2759"/>
<dbReference type="PANTHER" id="PTHR12015:SF108">
    <property type="entry name" value="C-C MOTIF CHEMOKINE 20"/>
    <property type="match status" value="1"/>
</dbReference>
<organism evidence="4 5">
    <name type="scientific">Astatotilapia calliptera</name>
    <name type="common">Eastern happy</name>
    <name type="synonym">Chromis callipterus</name>
    <dbReference type="NCBI Taxonomy" id="8154"/>
    <lineage>
        <taxon>Eukaryota</taxon>
        <taxon>Metazoa</taxon>
        <taxon>Chordata</taxon>
        <taxon>Craniata</taxon>
        <taxon>Vertebrata</taxon>
        <taxon>Euteleostomi</taxon>
        <taxon>Actinopterygii</taxon>
        <taxon>Neopterygii</taxon>
        <taxon>Teleostei</taxon>
        <taxon>Neoteleostei</taxon>
        <taxon>Acanthomorphata</taxon>
        <taxon>Ovalentaria</taxon>
        <taxon>Cichlomorphae</taxon>
        <taxon>Cichliformes</taxon>
        <taxon>Cichlidae</taxon>
        <taxon>African cichlids</taxon>
        <taxon>Pseudocrenilabrinae</taxon>
        <taxon>Haplochromini</taxon>
        <taxon>Astatotilapia</taxon>
    </lineage>
</organism>